<dbReference type="PANTHER" id="PTHR43694">
    <property type="entry name" value="RIBONUCLEASE J"/>
    <property type="match status" value="1"/>
</dbReference>
<dbReference type="SMART" id="SM00849">
    <property type="entry name" value="Lactamase_B"/>
    <property type="match status" value="1"/>
</dbReference>
<keyword evidence="7" id="KW-0862">Zinc</keyword>
<evidence type="ECO:0000259" key="12">
    <source>
        <dbReference type="SMART" id="SM00849"/>
    </source>
</evidence>
<evidence type="ECO:0000256" key="8">
    <source>
        <dbReference type="ARBA" id="ARBA00022839"/>
    </source>
</evidence>
<dbReference type="InterPro" id="IPR036866">
    <property type="entry name" value="RibonucZ/Hydroxyglut_hydro"/>
</dbReference>
<comment type="caution">
    <text evidence="13">The sequence shown here is derived from an EMBL/GenBank/DDBJ whole genome shotgun (WGS) entry which is preliminary data.</text>
</comment>
<dbReference type="InterPro" id="IPR030854">
    <property type="entry name" value="RNase_J_bac"/>
</dbReference>
<dbReference type="InterPro" id="IPR041636">
    <property type="entry name" value="RNase_J_C"/>
</dbReference>
<accession>A0ABV6KFB6</accession>
<evidence type="ECO:0000256" key="10">
    <source>
        <dbReference type="HAMAP-Rule" id="MF_01491"/>
    </source>
</evidence>
<dbReference type="InterPro" id="IPR001279">
    <property type="entry name" value="Metallo-B-lactamas"/>
</dbReference>
<evidence type="ECO:0000256" key="7">
    <source>
        <dbReference type="ARBA" id="ARBA00022833"/>
    </source>
</evidence>
<comment type="subcellular location">
    <subcellularLocation>
        <location evidence="10 11">Cytoplasm</location>
    </subcellularLocation>
</comment>
<keyword evidence="9 10" id="KW-0694">RNA-binding</keyword>
<gene>
    <name evidence="10" type="primary">rnj</name>
    <name evidence="13" type="ORF">ACFFHM_16215</name>
</gene>
<dbReference type="HAMAP" id="MF_01491">
    <property type="entry name" value="RNase_J_bact"/>
    <property type="match status" value="1"/>
</dbReference>
<dbReference type="Pfam" id="PF07521">
    <property type="entry name" value="RMMBL"/>
    <property type="match status" value="1"/>
</dbReference>
<dbReference type="InterPro" id="IPR011108">
    <property type="entry name" value="RMMBL"/>
</dbReference>
<dbReference type="EC" id="3.1.-.-" evidence="10 11"/>
<evidence type="ECO:0000313" key="13">
    <source>
        <dbReference type="EMBL" id="MFC0471999.1"/>
    </source>
</evidence>
<keyword evidence="5 10" id="KW-0255">Endonuclease</keyword>
<dbReference type="Pfam" id="PF17770">
    <property type="entry name" value="RNase_J_C"/>
    <property type="match status" value="1"/>
</dbReference>
<dbReference type="PANTHER" id="PTHR43694:SF4">
    <property type="entry name" value="RIBONUCLEASE J 2"/>
    <property type="match status" value="1"/>
</dbReference>
<comment type="cofactor">
    <cofactor evidence="11">
        <name>Zn(2+)</name>
        <dbReference type="ChEBI" id="CHEBI:29105"/>
    </cofactor>
    <text evidence="11">Binds 2 Zn(2+) ions per subunit. It is not clear if Zn(2+) or Mg(2+) is physiologically important.</text>
</comment>
<dbReference type="CDD" id="cd07714">
    <property type="entry name" value="RNaseJ_MBL-fold"/>
    <property type="match status" value="1"/>
</dbReference>
<evidence type="ECO:0000313" key="14">
    <source>
        <dbReference type="Proteomes" id="UP001589838"/>
    </source>
</evidence>
<dbReference type="SUPFAM" id="SSF56281">
    <property type="entry name" value="Metallo-hydrolase/oxidoreductase"/>
    <property type="match status" value="1"/>
</dbReference>
<keyword evidence="4 11" id="KW-0479">Metal-binding</keyword>
<comment type="function">
    <text evidence="10">An RNase that has 5'-3' exonuclease and possibly endonuclease activity. Involved in maturation of rRNA and in some organisms also mRNA maturation and/or decay.</text>
</comment>
<keyword evidence="1 10" id="KW-0963">Cytoplasm</keyword>
<keyword evidence="14" id="KW-1185">Reference proteome</keyword>
<dbReference type="Proteomes" id="UP001589838">
    <property type="component" value="Unassembled WGS sequence"/>
</dbReference>
<dbReference type="InterPro" id="IPR055132">
    <property type="entry name" value="RNase_J_b_CASP"/>
</dbReference>
<dbReference type="NCBIfam" id="TIGR00649">
    <property type="entry name" value="MG423"/>
    <property type="match status" value="1"/>
</dbReference>
<comment type="subunit">
    <text evidence="10">Homodimer, may be a subunit of the RNA degradosome.</text>
</comment>
<dbReference type="Gene3D" id="3.10.20.580">
    <property type="match status" value="1"/>
</dbReference>
<dbReference type="InterPro" id="IPR042173">
    <property type="entry name" value="RNase_J_2"/>
</dbReference>
<dbReference type="RefSeq" id="WP_335961120.1">
    <property type="nucleotide sequence ID" value="NZ_JAXBLX010000014.1"/>
</dbReference>
<dbReference type="PROSITE" id="PS01292">
    <property type="entry name" value="UPF0036"/>
    <property type="match status" value="1"/>
</dbReference>
<keyword evidence="6 10" id="KW-0378">Hydrolase</keyword>
<evidence type="ECO:0000256" key="11">
    <source>
        <dbReference type="PIRNR" id="PIRNR004803"/>
    </source>
</evidence>
<proteinExistence type="inferred from homology"/>
<feature type="domain" description="Metallo-beta-lactamase" evidence="12">
    <location>
        <begin position="21"/>
        <end position="216"/>
    </location>
</feature>
<sequence>MSKENIEKVRVFALGGVGEIGKNMYVVEVDEDILVVDAGLMFPDDDMLGVDIVIPDVSYLVENAERVQGIFLTHGHEDHIGGLSYVLKKINVPVYGTKLTLGLVEEKLKEAGIIRHTTLRLIDENSRLTIGSTSVSFFRTNHSIPDSVGICFETSQGAVVHTGDFKFDQTPVDGKQADIGKMAAIGERGVLCLLSDSTNAERPGITKSETEVGKGISEVFGKTEGRIIVTTFASNVHRIQQVIEASIRTKRKLVVVGKSMIRVITIATRLGYIEAPKELFIEIDEIRKYRDQQLAILTTGSQGEPMSALTRMAKGAHRQITITEEDTVIIAASAIPGNEKSVSAIIDKLHRIGAEVVYGQAKVHASGHGSQEELKLMLNLMKPKYFVPIHGEFRMQHAHRDLAVQTGTAPENIFLVDKGEVVEFTNGQARKTGKVPSGNVLIDGLGVGDVGNIVLRDRRLLSKDGILVVVVTLNKKTGDFVSGPNIISRGFVYVRESEKLLEDANELVGVILKKCVSENVNEWSSLKSSVREGLSRFLFEKTKRRPMILPIIMEV</sequence>
<dbReference type="Gene3D" id="3.60.15.10">
    <property type="entry name" value="Ribonuclease Z/Hydroxyacylglutathione hydrolase-like"/>
    <property type="match status" value="1"/>
</dbReference>
<feature type="binding site" evidence="10">
    <location>
        <begin position="364"/>
        <end position="368"/>
    </location>
    <ligand>
        <name>substrate</name>
    </ligand>
</feature>
<dbReference type="GO" id="GO:0016787">
    <property type="term" value="F:hydrolase activity"/>
    <property type="evidence" value="ECO:0007669"/>
    <property type="project" value="UniProtKB-KW"/>
</dbReference>
<dbReference type="PIRSF" id="PIRSF004803">
    <property type="entry name" value="RnjA"/>
    <property type="match status" value="1"/>
</dbReference>
<evidence type="ECO:0000256" key="4">
    <source>
        <dbReference type="ARBA" id="ARBA00022723"/>
    </source>
</evidence>
<dbReference type="InterPro" id="IPR001587">
    <property type="entry name" value="RNase_J_CS"/>
</dbReference>
<dbReference type="Pfam" id="PF22505">
    <property type="entry name" value="RNase_J_b_CASP"/>
    <property type="match status" value="1"/>
</dbReference>
<evidence type="ECO:0000256" key="6">
    <source>
        <dbReference type="ARBA" id="ARBA00022801"/>
    </source>
</evidence>
<name>A0ABV6KFB6_9BACI</name>
<evidence type="ECO:0000256" key="2">
    <source>
        <dbReference type="ARBA" id="ARBA00022552"/>
    </source>
</evidence>
<dbReference type="InterPro" id="IPR004613">
    <property type="entry name" value="RNase_J"/>
</dbReference>
<evidence type="ECO:0000256" key="9">
    <source>
        <dbReference type="ARBA" id="ARBA00022884"/>
    </source>
</evidence>
<dbReference type="EMBL" id="JBHLUX010000038">
    <property type="protein sequence ID" value="MFC0471999.1"/>
    <property type="molecule type" value="Genomic_DNA"/>
</dbReference>
<dbReference type="Pfam" id="PF00753">
    <property type="entry name" value="Lactamase_B"/>
    <property type="match status" value="1"/>
</dbReference>
<reference evidence="13 14" key="1">
    <citation type="submission" date="2024-09" db="EMBL/GenBank/DDBJ databases">
        <authorList>
            <person name="Sun Q."/>
            <person name="Mori K."/>
        </authorList>
    </citation>
    <scope>NUCLEOTIDE SEQUENCE [LARGE SCALE GENOMIC DNA]</scope>
    <source>
        <strain evidence="13 14">NCAIM B.02610</strain>
    </source>
</reference>
<comment type="similarity">
    <text evidence="10 11">Belongs to the metallo-beta-lactamase superfamily. RNA-metabolizing metallo-beta-lactamase-like family. Bacterial RNase J subfamily.</text>
</comment>
<protein>
    <recommendedName>
        <fullName evidence="10 11">Ribonuclease J</fullName>
        <shortName evidence="10">RNase J</shortName>
        <ecNumber evidence="10 11">3.1.-.-</ecNumber>
    </recommendedName>
</protein>
<dbReference type="Gene3D" id="3.40.50.10710">
    <property type="entry name" value="Metallo-hydrolase/oxidoreductase"/>
    <property type="match status" value="1"/>
</dbReference>
<organism evidence="13 14">
    <name type="scientific">Halalkalibacter kiskunsagensis</name>
    <dbReference type="NCBI Taxonomy" id="1548599"/>
    <lineage>
        <taxon>Bacteria</taxon>
        <taxon>Bacillati</taxon>
        <taxon>Bacillota</taxon>
        <taxon>Bacilli</taxon>
        <taxon>Bacillales</taxon>
        <taxon>Bacillaceae</taxon>
        <taxon>Halalkalibacter</taxon>
    </lineage>
</organism>
<evidence type="ECO:0000256" key="5">
    <source>
        <dbReference type="ARBA" id="ARBA00022759"/>
    </source>
</evidence>
<keyword evidence="2 10" id="KW-0698">rRNA processing</keyword>
<keyword evidence="8 10" id="KW-0269">Exonuclease</keyword>
<keyword evidence="3 10" id="KW-0540">Nuclease</keyword>
<evidence type="ECO:0000256" key="3">
    <source>
        <dbReference type="ARBA" id="ARBA00022722"/>
    </source>
</evidence>
<evidence type="ECO:0000256" key="1">
    <source>
        <dbReference type="ARBA" id="ARBA00022490"/>
    </source>
</evidence>